<gene>
    <name evidence="8" type="primary">ULP1B</name>
    <name evidence="8" type="ORF">KSP39_PZI022094</name>
</gene>
<dbReference type="GO" id="GO:0016926">
    <property type="term" value="P:protein desumoylation"/>
    <property type="evidence" value="ECO:0007669"/>
    <property type="project" value="TreeGrafter"/>
</dbReference>
<evidence type="ECO:0000313" key="9">
    <source>
        <dbReference type="Proteomes" id="UP001418222"/>
    </source>
</evidence>
<feature type="region of interest" description="Disordered" evidence="5">
    <location>
        <begin position="397"/>
        <end position="441"/>
    </location>
</feature>
<dbReference type="Proteomes" id="UP001418222">
    <property type="component" value="Unassembled WGS sequence"/>
</dbReference>
<feature type="chain" id="PRO_5042930512" evidence="6">
    <location>
        <begin position="18"/>
        <end position="781"/>
    </location>
</feature>
<dbReference type="AlphaFoldDB" id="A0AAP0AYT7"/>
<keyword evidence="4" id="KW-0788">Thiol protease</keyword>
<dbReference type="InterPro" id="IPR003653">
    <property type="entry name" value="Peptidase_C48_C"/>
</dbReference>
<evidence type="ECO:0000256" key="3">
    <source>
        <dbReference type="ARBA" id="ARBA00022801"/>
    </source>
</evidence>
<proteinExistence type="inferred from homology"/>
<evidence type="ECO:0000259" key="7">
    <source>
        <dbReference type="PROSITE" id="PS50600"/>
    </source>
</evidence>
<accession>A0AAP0AYT7</accession>
<evidence type="ECO:0000256" key="6">
    <source>
        <dbReference type="SAM" id="SignalP"/>
    </source>
</evidence>
<dbReference type="EMBL" id="JBBWWQ010000019">
    <property type="protein sequence ID" value="KAK8919234.1"/>
    <property type="molecule type" value="Genomic_DNA"/>
</dbReference>
<keyword evidence="3" id="KW-0378">Hydrolase</keyword>
<dbReference type="GO" id="GO:0005634">
    <property type="term" value="C:nucleus"/>
    <property type="evidence" value="ECO:0007669"/>
    <property type="project" value="TreeGrafter"/>
</dbReference>
<comment type="similarity">
    <text evidence="1">Belongs to the peptidase C48 family.</text>
</comment>
<feature type="domain" description="Ubiquitin-like protease family profile" evidence="7">
    <location>
        <begin position="572"/>
        <end position="736"/>
    </location>
</feature>
<evidence type="ECO:0000256" key="1">
    <source>
        <dbReference type="ARBA" id="ARBA00005234"/>
    </source>
</evidence>
<feature type="signal peptide" evidence="6">
    <location>
        <begin position="1"/>
        <end position="17"/>
    </location>
</feature>
<dbReference type="Gene3D" id="3.40.395.10">
    <property type="entry name" value="Adenoviral Proteinase, Chain A"/>
    <property type="match status" value="1"/>
</dbReference>
<name>A0AAP0AYT7_9ASPA</name>
<dbReference type="SUPFAM" id="SSF54001">
    <property type="entry name" value="Cysteine proteinases"/>
    <property type="match status" value="1"/>
</dbReference>
<keyword evidence="2 8" id="KW-0645">Protease</keyword>
<evidence type="ECO:0000313" key="8">
    <source>
        <dbReference type="EMBL" id="KAK8919234.1"/>
    </source>
</evidence>
<dbReference type="PROSITE" id="PS50600">
    <property type="entry name" value="ULP_PROTEASE"/>
    <property type="match status" value="1"/>
</dbReference>
<evidence type="ECO:0000256" key="2">
    <source>
        <dbReference type="ARBA" id="ARBA00022670"/>
    </source>
</evidence>
<dbReference type="InterPro" id="IPR038765">
    <property type="entry name" value="Papain-like_cys_pep_sf"/>
</dbReference>
<dbReference type="PANTHER" id="PTHR12606">
    <property type="entry name" value="SENTRIN/SUMO-SPECIFIC PROTEASE"/>
    <property type="match status" value="1"/>
</dbReference>
<evidence type="ECO:0000256" key="5">
    <source>
        <dbReference type="SAM" id="MobiDB-lite"/>
    </source>
</evidence>
<keyword evidence="9" id="KW-1185">Reference proteome</keyword>
<dbReference type="PANTHER" id="PTHR12606:SF141">
    <property type="entry name" value="GH15225P-RELATED"/>
    <property type="match status" value="1"/>
</dbReference>
<feature type="region of interest" description="Disordered" evidence="5">
    <location>
        <begin position="472"/>
        <end position="495"/>
    </location>
</feature>
<organism evidence="8 9">
    <name type="scientific">Platanthera zijinensis</name>
    <dbReference type="NCBI Taxonomy" id="2320716"/>
    <lineage>
        <taxon>Eukaryota</taxon>
        <taxon>Viridiplantae</taxon>
        <taxon>Streptophyta</taxon>
        <taxon>Embryophyta</taxon>
        <taxon>Tracheophyta</taxon>
        <taxon>Spermatophyta</taxon>
        <taxon>Magnoliopsida</taxon>
        <taxon>Liliopsida</taxon>
        <taxon>Asparagales</taxon>
        <taxon>Orchidaceae</taxon>
        <taxon>Orchidoideae</taxon>
        <taxon>Orchideae</taxon>
        <taxon>Orchidinae</taxon>
        <taxon>Platanthera</taxon>
    </lineage>
</organism>
<keyword evidence="6" id="KW-0732">Signal</keyword>
<feature type="compositionally biased region" description="Basic and acidic residues" evidence="5">
    <location>
        <begin position="405"/>
        <end position="441"/>
    </location>
</feature>
<dbReference type="GO" id="GO:0006508">
    <property type="term" value="P:proteolysis"/>
    <property type="evidence" value="ECO:0007669"/>
    <property type="project" value="UniProtKB-KW"/>
</dbReference>
<comment type="caution">
    <text evidence="8">The sequence shown here is derived from an EMBL/GenBank/DDBJ whole genome shotgun (WGS) entry which is preliminary data.</text>
</comment>
<dbReference type="GO" id="GO:0016929">
    <property type="term" value="F:deSUMOylase activity"/>
    <property type="evidence" value="ECO:0007669"/>
    <property type="project" value="TreeGrafter"/>
</dbReference>
<evidence type="ECO:0000256" key="4">
    <source>
        <dbReference type="ARBA" id="ARBA00022807"/>
    </source>
</evidence>
<dbReference type="Pfam" id="PF02902">
    <property type="entry name" value="Peptidase_C48"/>
    <property type="match status" value="1"/>
</dbReference>
<protein>
    <submittedName>
        <fullName evidence="8">Ubiquitin-like-specific protease 1B</fullName>
    </submittedName>
</protein>
<feature type="region of interest" description="Disordered" evidence="5">
    <location>
        <begin position="513"/>
        <end position="533"/>
    </location>
</feature>
<sequence length="781" mass="90457">MIVMQLNILVLLTATFGKQPWLQDPAVGQTILVPPAPLLPPVLLPLEMNFISHFKRLGPPIYNGRLDFMDLDDWIISIEEMFFMPGSSYLYSRCAVKSFKANAKPLLDVLSDESIESLREFRILDLFKMPVIQQNIPLLYYLMKSYSVRRNAFLLGKCYVKFSVNEVACILDLPNRGREFHFQRSPLSKYKHNDLVQEIDSLTIEEASPTLELRRVNALVRYVLAVLLFPLKGLKVPTCILEIQGLDDFGAVNWPMAIHSFVHSHFARMSDVAAREEMTNLGYLEGCSVILVVWFFEHTKLAAPISEMAVPRLHRWSPKISISATQCSELQVKLSKSDNVRRALVYISVEEQDLLGEEEEVDSSDFEEENRRLKKEIKEREEAKEIKEKRDRVKKLKEKRVREKKKMEEEERKREVVKEMKEEKRVREKKKREEEEKKREERFKGYVDDLKHFIQGKFDALAALFREGRPSASLLQTPPSSPPRSSPKEEALKEEEDEKAIITYLTKTQTKKFTPVKGRQKKRKGDNLGHHSQAITKYPGRDHLFPQQRDVIDFVLSRYPDRDSIVIERGNIFISRVSLLDILGTEWVCSSHIDAYAYVLNSLIEREGNNMLRFLFVSSNHAYYKRCGKISRRLVDHITHDSFGGAEAIMIPCHVASHWVLLVGNLKGKYWDFYDSLPNPMHRSSLQENIRFLHEDRAEVLPGDIIDWPIHTVEGLPTQDNGNDCGIFVMKYMEASLGKDRVDWTRHTSWAKEMPRIRAEIVATLLQTFQTSLLTENGFCV</sequence>
<reference evidence="8 9" key="1">
    <citation type="journal article" date="2022" name="Nat. Plants">
        <title>Genomes of leafy and leafless Platanthera orchids illuminate the evolution of mycoheterotrophy.</title>
        <authorList>
            <person name="Li M.H."/>
            <person name="Liu K.W."/>
            <person name="Li Z."/>
            <person name="Lu H.C."/>
            <person name="Ye Q.L."/>
            <person name="Zhang D."/>
            <person name="Wang J.Y."/>
            <person name="Li Y.F."/>
            <person name="Zhong Z.M."/>
            <person name="Liu X."/>
            <person name="Yu X."/>
            <person name="Liu D.K."/>
            <person name="Tu X.D."/>
            <person name="Liu B."/>
            <person name="Hao Y."/>
            <person name="Liao X.Y."/>
            <person name="Jiang Y.T."/>
            <person name="Sun W.H."/>
            <person name="Chen J."/>
            <person name="Chen Y.Q."/>
            <person name="Ai Y."/>
            <person name="Zhai J.W."/>
            <person name="Wu S.S."/>
            <person name="Zhou Z."/>
            <person name="Hsiao Y.Y."/>
            <person name="Wu W.L."/>
            <person name="Chen Y.Y."/>
            <person name="Lin Y.F."/>
            <person name="Hsu J.L."/>
            <person name="Li C.Y."/>
            <person name="Wang Z.W."/>
            <person name="Zhao X."/>
            <person name="Zhong W.Y."/>
            <person name="Ma X.K."/>
            <person name="Ma L."/>
            <person name="Huang J."/>
            <person name="Chen G.Z."/>
            <person name="Huang M.Z."/>
            <person name="Huang L."/>
            <person name="Peng D.H."/>
            <person name="Luo Y.B."/>
            <person name="Zou S.Q."/>
            <person name="Chen S.P."/>
            <person name="Lan S."/>
            <person name="Tsai W.C."/>
            <person name="Van de Peer Y."/>
            <person name="Liu Z.J."/>
        </authorList>
    </citation>
    <scope>NUCLEOTIDE SEQUENCE [LARGE SCALE GENOMIC DNA]</scope>
    <source>
        <strain evidence="8">Lor287</strain>
    </source>
</reference>